<dbReference type="STRING" id="205917.A0A4Y9ZD71"/>
<dbReference type="OrthoDB" id="4757738at2759"/>
<evidence type="ECO:0000313" key="3">
    <source>
        <dbReference type="Proteomes" id="UP000298327"/>
    </source>
</evidence>
<organism evidence="2 3">
    <name type="scientific">Dentipellis fragilis</name>
    <dbReference type="NCBI Taxonomy" id="205917"/>
    <lineage>
        <taxon>Eukaryota</taxon>
        <taxon>Fungi</taxon>
        <taxon>Dikarya</taxon>
        <taxon>Basidiomycota</taxon>
        <taxon>Agaricomycotina</taxon>
        <taxon>Agaricomycetes</taxon>
        <taxon>Russulales</taxon>
        <taxon>Hericiaceae</taxon>
        <taxon>Dentipellis</taxon>
    </lineage>
</organism>
<feature type="region of interest" description="Disordered" evidence="1">
    <location>
        <begin position="616"/>
        <end position="637"/>
    </location>
</feature>
<feature type="compositionally biased region" description="Pro residues" evidence="1">
    <location>
        <begin position="381"/>
        <end position="399"/>
    </location>
</feature>
<dbReference type="EMBL" id="SEOQ01000055">
    <property type="protein sequence ID" value="TFY71359.1"/>
    <property type="molecule type" value="Genomic_DNA"/>
</dbReference>
<reference evidence="2 3" key="1">
    <citation type="submission" date="2019-02" db="EMBL/GenBank/DDBJ databases">
        <title>Genome sequencing of the rare red list fungi Dentipellis fragilis.</title>
        <authorList>
            <person name="Buettner E."/>
            <person name="Kellner H."/>
        </authorList>
    </citation>
    <scope>NUCLEOTIDE SEQUENCE [LARGE SCALE GENOMIC DNA]</scope>
    <source>
        <strain evidence="2 3">DSM 105465</strain>
    </source>
</reference>
<name>A0A4Y9ZD71_9AGAM</name>
<comment type="caution">
    <text evidence="2">The sequence shown here is derived from an EMBL/GenBank/DDBJ whole genome shotgun (WGS) entry which is preliminary data.</text>
</comment>
<keyword evidence="3" id="KW-1185">Reference proteome</keyword>
<protein>
    <submittedName>
        <fullName evidence="2">Uncharacterized protein</fullName>
    </submittedName>
</protein>
<feature type="region of interest" description="Disordered" evidence="1">
    <location>
        <begin position="350"/>
        <end position="467"/>
    </location>
</feature>
<feature type="compositionally biased region" description="Pro residues" evidence="1">
    <location>
        <begin position="433"/>
        <end position="448"/>
    </location>
</feature>
<proteinExistence type="predicted"/>
<evidence type="ECO:0000256" key="1">
    <source>
        <dbReference type="SAM" id="MobiDB-lite"/>
    </source>
</evidence>
<evidence type="ECO:0000313" key="2">
    <source>
        <dbReference type="EMBL" id="TFY71359.1"/>
    </source>
</evidence>
<dbReference type="AlphaFoldDB" id="A0A4Y9ZD71"/>
<accession>A0A4Y9ZD71</accession>
<sequence>MGSTISSIMEGVAGDDQKEKQANDALNVLMQVATNRQTLFYDHIRSPEFDPGLVPMSKVIYKYQSIHCSVTSNADDISKSITDSLGDFIDGDVAKGVTNIVQSSLNFLFGNYAANSSSTTMYTLTTGSLGGLARIDTDFYSYEYTSETLSTITKDVVVCSVVISSADVTGLNKNDISAIVQTLYSASDPTQQVKIRDQLWEAVQESQGSLAAGKPDPLEAATFTGPAANVNFKDLAAPVPARLSAAAHKPPPAASEPVQLVLDTPGTDDATTIARVESFLGGYLKGKSTDVSYDVQCTSPTPDQVCVKVCASGDAPAEKDIEAKLKEAMDHYCQGKACGVKSYKLADKQQGKAPLESGPVVPPVAPTAPCAGSQRGDSKPEPGPVPSRPAEPCPSGPRPVDPHPVDCHPNGQCPPADQKPNGSWPADKKPNGTCPPEPHPVEPHPGNPKPNGSCPVGPAVPSDPDSQDITTRITQLFSQLGCGTKTDSWQVALDLITYITTTLGDFEDALGLIDASTVAGALFECVKGDGKGTVSADQADVVQWILGGITYFNQKHSVPTNKDEVVPLSLPGSRSDGAEKLLSSLLASCNDKGNPPSVALFVNNLVARKVVASKKRAATNGISPPPSTAPSPVAKRL</sequence>
<dbReference type="Proteomes" id="UP000298327">
    <property type="component" value="Unassembled WGS sequence"/>
</dbReference>
<gene>
    <name evidence="2" type="ORF">EVG20_g1660</name>
</gene>